<evidence type="ECO:0000256" key="2">
    <source>
        <dbReference type="ARBA" id="ARBA00023002"/>
    </source>
</evidence>
<dbReference type="Proteomes" id="UP000064920">
    <property type="component" value="Chromosome"/>
</dbReference>
<dbReference type="InterPro" id="IPR003767">
    <property type="entry name" value="Malate/L-lactate_DH-like"/>
</dbReference>
<dbReference type="EMBL" id="CP012023">
    <property type="protein sequence ID" value="ALI56297.1"/>
    <property type="molecule type" value="Genomic_DNA"/>
</dbReference>
<dbReference type="AlphaFoldDB" id="A0A0P0A6I8"/>
<dbReference type="SUPFAM" id="SSF89733">
    <property type="entry name" value="L-sulfolactate dehydrogenase-like"/>
    <property type="match status" value="1"/>
</dbReference>
<sequence>MTQRFDRTALFTLARDLLTGAGLEKAKADIVAELLIQTDEIGVTTHGISMVPYYVPELKAGNMTTTGSHDVIADNKVTMLWDGNYLPGHWVMTQALETCMARAAEFGMAAMAIRRSHHIGCLSALTRIAAMRGYVCYIATSDPSGEWVAPFGGTEPLLTPNPWAVGYPATDHPVLIDTCASITTVSKVREHINTGVPFAHEWMLDNTGHATTDPTVFNTTPKGSILPVGGMDHGHKGFAMGLMVEMLTQALAAHGRVEAPTRWGANVFLQVLDPKAFGGLDAFKAQTDHLNAACRANTPIDAARPVRVPGDRAASARAASASKGVVVVDEVLTRVAACATDAGLTMPTPLS</sequence>
<dbReference type="OrthoDB" id="9811519at2"/>
<dbReference type="PATRIC" id="fig|1397108.4.peg.2402"/>
<dbReference type="PANTHER" id="PTHR11091">
    <property type="entry name" value="OXIDOREDUCTASE-RELATED"/>
    <property type="match status" value="1"/>
</dbReference>
<dbReference type="PANTHER" id="PTHR11091:SF0">
    <property type="entry name" value="MALATE DEHYDROGENASE"/>
    <property type="match status" value="1"/>
</dbReference>
<organism evidence="3 4">
    <name type="scientific">Celeribacter marinus</name>
    <dbReference type="NCBI Taxonomy" id="1397108"/>
    <lineage>
        <taxon>Bacteria</taxon>
        <taxon>Pseudomonadati</taxon>
        <taxon>Pseudomonadota</taxon>
        <taxon>Alphaproteobacteria</taxon>
        <taxon>Rhodobacterales</taxon>
        <taxon>Roseobacteraceae</taxon>
        <taxon>Celeribacter</taxon>
    </lineage>
</organism>
<dbReference type="KEGG" id="cmar:IMCC12053_2350"/>
<comment type="similarity">
    <text evidence="1">Belongs to the LDH2/MDH2 oxidoreductase family.</text>
</comment>
<reference evidence="4" key="1">
    <citation type="submission" date="2015-05" db="EMBL/GenBank/DDBJ databases">
        <authorList>
            <person name="Oh H.-M."/>
            <person name="Yang J.-A."/>
            <person name="Cho J.-C."/>
            <person name="Kang I."/>
        </authorList>
    </citation>
    <scope>NUCLEOTIDE SEQUENCE [LARGE SCALE GENOMIC DNA]</scope>
    <source>
        <strain evidence="4">IMCC 12053</strain>
    </source>
</reference>
<evidence type="ECO:0000313" key="4">
    <source>
        <dbReference type="Proteomes" id="UP000064920"/>
    </source>
</evidence>
<keyword evidence="4" id="KW-1185">Reference proteome</keyword>
<evidence type="ECO:0000313" key="3">
    <source>
        <dbReference type="EMBL" id="ALI56297.1"/>
    </source>
</evidence>
<accession>A0A0P0A6I8</accession>
<evidence type="ECO:0000256" key="1">
    <source>
        <dbReference type="ARBA" id="ARBA00006056"/>
    </source>
</evidence>
<keyword evidence="2 3" id="KW-0560">Oxidoreductase</keyword>
<dbReference type="Pfam" id="PF02615">
    <property type="entry name" value="Ldh_2"/>
    <property type="match status" value="1"/>
</dbReference>
<dbReference type="InterPro" id="IPR043143">
    <property type="entry name" value="Mal/L-sulf/L-lact_DH-like_NADP"/>
</dbReference>
<dbReference type="Gene3D" id="1.10.1530.10">
    <property type="match status" value="1"/>
</dbReference>
<name>A0A0P0A6I8_9RHOB</name>
<gene>
    <name evidence="3" type="ORF">IMCC12053_2350</name>
</gene>
<dbReference type="RefSeq" id="WP_062219180.1">
    <property type="nucleotide sequence ID" value="NZ_CP012023.1"/>
</dbReference>
<protein>
    <submittedName>
        <fullName evidence="3">Malate dehydrogenase</fullName>
        <ecNumber evidence="3">1.1.1.37</ecNumber>
    </submittedName>
</protein>
<dbReference type="InterPro" id="IPR036111">
    <property type="entry name" value="Mal/L-sulfo/L-lacto_DH-like_sf"/>
</dbReference>
<dbReference type="EC" id="1.1.1.37" evidence="3"/>
<dbReference type="Gene3D" id="3.30.1370.60">
    <property type="entry name" value="Hypothetical oxidoreductase yiak, domain 2"/>
    <property type="match status" value="1"/>
</dbReference>
<dbReference type="GO" id="GO:0030060">
    <property type="term" value="F:L-malate dehydrogenase (NAD+) activity"/>
    <property type="evidence" value="ECO:0007669"/>
    <property type="project" value="UniProtKB-EC"/>
</dbReference>
<dbReference type="InterPro" id="IPR043144">
    <property type="entry name" value="Mal/L-sulf/L-lact_DH-like_ah"/>
</dbReference>
<proteinExistence type="inferred from homology"/>
<dbReference type="STRING" id="1397108.IMCC12053_2350"/>